<protein>
    <submittedName>
        <fullName evidence="2">Uncharacterized protein</fullName>
    </submittedName>
</protein>
<evidence type="ECO:0000313" key="3">
    <source>
        <dbReference type="Proteomes" id="UP000606974"/>
    </source>
</evidence>
<dbReference type="OrthoDB" id="10407085at2759"/>
<feature type="region of interest" description="Disordered" evidence="1">
    <location>
        <begin position="105"/>
        <end position="124"/>
    </location>
</feature>
<organism evidence="2 3">
    <name type="scientific">Endocarpon pusillum</name>
    <dbReference type="NCBI Taxonomy" id="364733"/>
    <lineage>
        <taxon>Eukaryota</taxon>
        <taxon>Fungi</taxon>
        <taxon>Dikarya</taxon>
        <taxon>Ascomycota</taxon>
        <taxon>Pezizomycotina</taxon>
        <taxon>Eurotiomycetes</taxon>
        <taxon>Chaetothyriomycetidae</taxon>
        <taxon>Verrucariales</taxon>
        <taxon>Verrucariaceae</taxon>
        <taxon>Endocarpon</taxon>
    </lineage>
</organism>
<evidence type="ECO:0000313" key="2">
    <source>
        <dbReference type="EMBL" id="KAF7512633.1"/>
    </source>
</evidence>
<feature type="compositionally biased region" description="Basic and acidic residues" evidence="1">
    <location>
        <begin position="1"/>
        <end position="19"/>
    </location>
</feature>
<accession>A0A8H7AP10</accession>
<dbReference type="Proteomes" id="UP000606974">
    <property type="component" value="Unassembled WGS sequence"/>
</dbReference>
<dbReference type="AlphaFoldDB" id="A0A8H7AP10"/>
<proteinExistence type="predicted"/>
<name>A0A8H7AP10_9EURO</name>
<feature type="compositionally biased region" description="Low complexity" evidence="1">
    <location>
        <begin position="218"/>
        <end position="234"/>
    </location>
</feature>
<feature type="compositionally biased region" description="Polar residues" evidence="1">
    <location>
        <begin position="172"/>
        <end position="184"/>
    </location>
</feature>
<comment type="caution">
    <text evidence="2">The sequence shown here is derived from an EMBL/GenBank/DDBJ whole genome shotgun (WGS) entry which is preliminary data.</text>
</comment>
<dbReference type="EMBL" id="JAACFV010000011">
    <property type="protein sequence ID" value="KAF7512633.1"/>
    <property type="molecule type" value="Genomic_DNA"/>
</dbReference>
<evidence type="ECO:0000256" key="1">
    <source>
        <dbReference type="SAM" id="MobiDB-lite"/>
    </source>
</evidence>
<keyword evidence="3" id="KW-1185">Reference proteome</keyword>
<gene>
    <name evidence="2" type="ORF">GJ744_000894</name>
</gene>
<reference evidence="2" key="1">
    <citation type="submission" date="2020-02" db="EMBL/GenBank/DDBJ databases">
        <authorList>
            <person name="Palmer J.M."/>
        </authorList>
    </citation>
    <scope>NUCLEOTIDE SEQUENCE</scope>
    <source>
        <strain evidence="2">EPUS1.4</strain>
        <tissue evidence="2">Thallus</tissue>
    </source>
</reference>
<sequence>MNPDSDARKPDHHNDTKADDEPEPSNSASISPADTDELDLEDYLRFRAQSRLNEARVRLLHNIQGTERHNVLLARMDRSSGELSWPQPRGEERRVITDQGMLETRTNPQQRHRQRQARNKDPAVVLRRKHAVKTWKENVGTGRRDWREARPVIETALASFGYENIRPKFGSGRQQKVNPESQEGTGPLAPPSADAEPDLDPSGPTRATEGSEGQGRGPQQPTNPAPTAATQATLPPLPTPSQILP</sequence>
<feature type="region of interest" description="Disordered" evidence="1">
    <location>
        <begin position="165"/>
        <end position="245"/>
    </location>
</feature>
<feature type="region of interest" description="Disordered" evidence="1">
    <location>
        <begin position="1"/>
        <end position="37"/>
    </location>
</feature>